<evidence type="ECO:0000313" key="2">
    <source>
        <dbReference type="EMBL" id="GAA5158173.1"/>
    </source>
</evidence>
<feature type="domain" description="HTH cro/C1-type" evidence="1">
    <location>
        <begin position="16"/>
        <end position="69"/>
    </location>
</feature>
<dbReference type="InterPro" id="IPR010982">
    <property type="entry name" value="Lambda_DNA-bd_dom_sf"/>
</dbReference>
<comment type="caution">
    <text evidence="2">The sequence shown here is derived from an EMBL/GenBank/DDBJ whole genome shotgun (WGS) entry which is preliminary data.</text>
</comment>
<organism evidence="2 3">
    <name type="scientific">Pseudonocardia eucalypti</name>
    <dbReference type="NCBI Taxonomy" id="648755"/>
    <lineage>
        <taxon>Bacteria</taxon>
        <taxon>Bacillati</taxon>
        <taxon>Actinomycetota</taxon>
        <taxon>Actinomycetes</taxon>
        <taxon>Pseudonocardiales</taxon>
        <taxon>Pseudonocardiaceae</taxon>
        <taxon>Pseudonocardia</taxon>
    </lineage>
</organism>
<dbReference type="InterPro" id="IPR001387">
    <property type="entry name" value="Cro/C1-type_HTH"/>
</dbReference>
<dbReference type="CDD" id="cd00093">
    <property type="entry name" value="HTH_XRE"/>
    <property type="match status" value="1"/>
</dbReference>
<dbReference type="Pfam" id="PF19054">
    <property type="entry name" value="DUF5753"/>
    <property type="match status" value="1"/>
</dbReference>
<dbReference type="EMBL" id="BAABJP010000015">
    <property type="protein sequence ID" value="GAA5158173.1"/>
    <property type="molecule type" value="Genomic_DNA"/>
</dbReference>
<dbReference type="SMART" id="SM00530">
    <property type="entry name" value="HTH_XRE"/>
    <property type="match status" value="1"/>
</dbReference>
<dbReference type="SUPFAM" id="SSF47413">
    <property type="entry name" value="lambda repressor-like DNA-binding domains"/>
    <property type="match status" value="1"/>
</dbReference>
<evidence type="ECO:0000313" key="3">
    <source>
        <dbReference type="Proteomes" id="UP001428817"/>
    </source>
</evidence>
<dbReference type="Gene3D" id="1.10.260.40">
    <property type="entry name" value="lambda repressor-like DNA-binding domains"/>
    <property type="match status" value="1"/>
</dbReference>
<sequence>MTTPVRQAREALGATLREIRKDADLTGRALAAACGWHFTKVSKIEHGTTMPSEPDIRAWCQACGAADQVLDLIATARAVESMYIEWQRHMRAGMKRSQTQAIPLYERTRQFRVYENTVLPGLFHTAEYAAAIFRFWNEFLELPNDVDESVAARLERQHILYTGHRRFSFVLEEQTLRTQVGGPDVMVGQLDRLLAVMSLSRVSVGIIPAGGVRHCLAQGSFWIFDDTRVEVESISAGLDITRPREVAVHAKAFALLQESAVHGAAARQLIQRALAELQEDRE</sequence>
<dbReference type="RefSeq" id="WP_185059157.1">
    <property type="nucleotide sequence ID" value="NZ_BAABJP010000015.1"/>
</dbReference>
<name>A0ABP9Q7M0_9PSEU</name>
<keyword evidence="3" id="KW-1185">Reference proteome</keyword>
<dbReference type="InterPro" id="IPR043917">
    <property type="entry name" value="DUF5753"/>
</dbReference>
<evidence type="ECO:0000259" key="1">
    <source>
        <dbReference type="PROSITE" id="PS50943"/>
    </source>
</evidence>
<reference evidence="3" key="1">
    <citation type="journal article" date="2019" name="Int. J. Syst. Evol. Microbiol.">
        <title>The Global Catalogue of Microorganisms (GCM) 10K type strain sequencing project: providing services to taxonomists for standard genome sequencing and annotation.</title>
        <authorList>
            <consortium name="The Broad Institute Genomics Platform"/>
            <consortium name="The Broad Institute Genome Sequencing Center for Infectious Disease"/>
            <person name="Wu L."/>
            <person name="Ma J."/>
        </authorList>
    </citation>
    <scope>NUCLEOTIDE SEQUENCE [LARGE SCALE GENOMIC DNA]</scope>
    <source>
        <strain evidence="3">JCM 18303</strain>
    </source>
</reference>
<protein>
    <submittedName>
        <fullName evidence="2">Helix-turn-helix transcriptional regulator</fullName>
    </submittedName>
</protein>
<gene>
    <name evidence="2" type="ORF">GCM10023321_37570</name>
</gene>
<dbReference type="Proteomes" id="UP001428817">
    <property type="component" value="Unassembled WGS sequence"/>
</dbReference>
<dbReference type="PROSITE" id="PS50943">
    <property type="entry name" value="HTH_CROC1"/>
    <property type="match status" value="1"/>
</dbReference>
<accession>A0ABP9Q7M0</accession>
<proteinExistence type="predicted"/>
<dbReference type="Pfam" id="PF13560">
    <property type="entry name" value="HTH_31"/>
    <property type="match status" value="1"/>
</dbReference>